<dbReference type="KEGG" id="dya:Dyak_GE16557"/>
<dbReference type="PANTHER" id="PTHR34717">
    <property type="entry name" value="EG:BACR7A4.20 PROTEIN"/>
    <property type="match status" value="1"/>
</dbReference>
<dbReference type="Proteomes" id="UP000002282">
    <property type="component" value="Chromosome X"/>
</dbReference>
<reference evidence="1 2" key="1">
    <citation type="journal article" date="2007" name="Nature">
        <title>Evolution of genes and genomes on the Drosophila phylogeny.</title>
        <authorList>
            <consortium name="Drosophila 12 Genomes Consortium"/>
            <person name="Clark A.G."/>
            <person name="Eisen M.B."/>
            <person name="Smith D.R."/>
            <person name="Bergman C.M."/>
            <person name="Oliver B."/>
            <person name="Markow T.A."/>
            <person name="Kaufman T.C."/>
            <person name="Kellis M."/>
            <person name="Gelbart W."/>
            <person name="Iyer V.N."/>
            <person name="Pollard D.A."/>
            <person name="Sackton T.B."/>
            <person name="Larracuente A.M."/>
            <person name="Singh N.D."/>
            <person name="Abad J.P."/>
            <person name="Abt D.N."/>
            <person name="Adryan B."/>
            <person name="Aguade M."/>
            <person name="Akashi H."/>
            <person name="Anderson W.W."/>
            <person name="Aquadro C.F."/>
            <person name="Ardell D.H."/>
            <person name="Arguello R."/>
            <person name="Artieri C.G."/>
            <person name="Barbash D.A."/>
            <person name="Barker D."/>
            <person name="Barsanti P."/>
            <person name="Batterham P."/>
            <person name="Batzoglou S."/>
            <person name="Begun D."/>
            <person name="Bhutkar A."/>
            <person name="Blanco E."/>
            <person name="Bosak S.A."/>
            <person name="Bradley R.K."/>
            <person name="Brand A.D."/>
            <person name="Brent M.R."/>
            <person name="Brooks A.N."/>
            <person name="Brown R.H."/>
            <person name="Butlin R.K."/>
            <person name="Caggese C."/>
            <person name="Calvi B.R."/>
            <person name="Bernardo de Carvalho A."/>
            <person name="Caspi A."/>
            <person name="Castrezana S."/>
            <person name="Celniker S.E."/>
            <person name="Chang J.L."/>
            <person name="Chapple C."/>
            <person name="Chatterji S."/>
            <person name="Chinwalla A."/>
            <person name="Civetta A."/>
            <person name="Clifton S.W."/>
            <person name="Comeron J.M."/>
            <person name="Costello J.C."/>
            <person name="Coyne J.A."/>
            <person name="Daub J."/>
            <person name="David R.G."/>
            <person name="Delcher A.L."/>
            <person name="Delehaunty K."/>
            <person name="Do C.B."/>
            <person name="Ebling H."/>
            <person name="Edwards K."/>
            <person name="Eickbush T."/>
            <person name="Evans J.D."/>
            <person name="Filipski A."/>
            <person name="Findeiss S."/>
            <person name="Freyhult E."/>
            <person name="Fulton L."/>
            <person name="Fulton R."/>
            <person name="Garcia A.C."/>
            <person name="Gardiner A."/>
            <person name="Garfield D.A."/>
            <person name="Garvin B.E."/>
            <person name="Gibson G."/>
            <person name="Gilbert D."/>
            <person name="Gnerre S."/>
            <person name="Godfrey J."/>
            <person name="Good R."/>
            <person name="Gotea V."/>
            <person name="Gravely B."/>
            <person name="Greenberg A.J."/>
            <person name="Griffiths-Jones S."/>
            <person name="Gross S."/>
            <person name="Guigo R."/>
            <person name="Gustafson E.A."/>
            <person name="Haerty W."/>
            <person name="Hahn M.W."/>
            <person name="Halligan D.L."/>
            <person name="Halpern A.L."/>
            <person name="Halter G.M."/>
            <person name="Han M.V."/>
            <person name="Heger A."/>
            <person name="Hillier L."/>
            <person name="Hinrichs A.S."/>
            <person name="Holmes I."/>
            <person name="Hoskins R.A."/>
            <person name="Hubisz M.J."/>
            <person name="Hultmark D."/>
            <person name="Huntley M.A."/>
            <person name="Jaffe D.B."/>
            <person name="Jagadeeshan S."/>
            <person name="Jeck W.R."/>
            <person name="Johnson J."/>
            <person name="Jones C.D."/>
            <person name="Jordan W.C."/>
            <person name="Karpen G.H."/>
            <person name="Kataoka E."/>
            <person name="Keightley P.D."/>
            <person name="Kheradpour P."/>
            <person name="Kirkness E.F."/>
            <person name="Koerich L.B."/>
            <person name="Kristiansen K."/>
            <person name="Kudrna D."/>
            <person name="Kulathinal R.J."/>
            <person name="Kumar S."/>
            <person name="Kwok R."/>
            <person name="Lander E."/>
            <person name="Langley C.H."/>
            <person name="Lapoint R."/>
            <person name="Lazzaro B.P."/>
            <person name="Lee S.J."/>
            <person name="Levesque L."/>
            <person name="Li R."/>
            <person name="Lin C.F."/>
            <person name="Lin M.F."/>
            <person name="Lindblad-Toh K."/>
            <person name="Llopart A."/>
            <person name="Long M."/>
            <person name="Low L."/>
            <person name="Lozovsky E."/>
            <person name="Lu J."/>
            <person name="Luo M."/>
            <person name="Machado C.A."/>
            <person name="Makalowski W."/>
            <person name="Marzo M."/>
            <person name="Matsuda M."/>
            <person name="Matzkin L."/>
            <person name="McAllister B."/>
            <person name="McBride C.S."/>
            <person name="McKernan B."/>
            <person name="McKernan K."/>
            <person name="Mendez-Lago M."/>
            <person name="Minx P."/>
            <person name="Mollenhauer M.U."/>
            <person name="Montooth K."/>
            <person name="Mount S.M."/>
            <person name="Mu X."/>
            <person name="Myers E."/>
            <person name="Negre B."/>
            <person name="Newfeld S."/>
            <person name="Nielsen R."/>
            <person name="Noor M.A."/>
            <person name="O'Grady P."/>
            <person name="Pachter L."/>
            <person name="Papaceit M."/>
            <person name="Parisi M.J."/>
            <person name="Parisi M."/>
            <person name="Parts L."/>
            <person name="Pedersen J.S."/>
            <person name="Pesole G."/>
            <person name="Phillippy A.M."/>
            <person name="Ponting C.P."/>
            <person name="Pop M."/>
            <person name="Porcelli D."/>
            <person name="Powell J.R."/>
            <person name="Prohaska S."/>
            <person name="Pruitt K."/>
            <person name="Puig M."/>
            <person name="Quesneville H."/>
            <person name="Ram K.R."/>
            <person name="Rand D."/>
            <person name="Rasmussen M.D."/>
            <person name="Reed L.K."/>
            <person name="Reenan R."/>
            <person name="Reily A."/>
            <person name="Remington K.A."/>
            <person name="Rieger T.T."/>
            <person name="Ritchie M.G."/>
            <person name="Robin C."/>
            <person name="Rogers Y.H."/>
            <person name="Rohde C."/>
            <person name="Rozas J."/>
            <person name="Rubenfield M.J."/>
            <person name="Ruiz A."/>
            <person name="Russo S."/>
            <person name="Salzberg S.L."/>
            <person name="Sanchez-Gracia A."/>
            <person name="Saranga D.J."/>
            <person name="Sato H."/>
            <person name="Schaeffer S.W."/>
            <person name="Schatz M.C."/>
            <person name="Schlenke T."/>
            <person name="Schwartz R."/>
            <person name="Segarra C."/>
            <person name="Singh R.S."/>
            <person name="Sirot L."/>
            <person name="Sirota M."/>
            <person name="Sisneros N.B."/>
            <person name="Smith C.D."/>
            <person name="Smith T.F."/>
            <person name="Spieth J."/>
            <person name="Stage D.E."/>
            <person name="Stark A."/>
            <person name="Stephan W."/>
            <person name="Strausberg R.L."/>
            <person name="Strempel S."/>
            <person name="Sturgill D."/>
            <person name="Sutton G."/>
            <person name="Sutton G.G."/>
            <person name="Tao W."/>
            <person name="Teichmann S."/>
            <person name="Tobari Y.N."/>
            <person name="Tomimura Y."/>
            <person name="Tsolas J.M."/>
            <person name="Valente V.L."/>
            <person name="Venter E."/>
            <person name="Venter J.C."/>
            <person name="Vicario S."/>
            <person name="Vieira F.G."/>
            <person name="Vilella A.J."/>
            <person name="Villasante A."/>
            <person name="Walenz B."/>
            <person name="Wang J."/>
            <person name="Wasserman M."/>
            <person name="Watts T."/>
            <person name="Wilson D."/>
            <person name="Wilson R.K."/>
            <person name="Wing R.A."/>
            <person name="Wolfner M.F."/>
            <person name="Wong A."/>
            <person name="Wong G.K."/>
            <person name="Wu C.I."/>
            <person name="Wu G."/>
            <person name="Yamamoto D."/>
            <person name="Yang H.P."/>
            <person name="Yang S.P."/>
            <person name="Yorke J.A."/>
            <person name="Yoshida K."/>
            <person name="Zdobnov E."/>
            <person name="Zhang P."/>
            <person name="Zhang Y."/>
            <person name="Zimin A.V."/>
            <person name="Baldwin J."/>
            <person name="Abdouelleil A."/>
            <person name="Abdulkadir J."/>
            <person name="Abebe A."/>
            <person name="Abera B."/>
            <person name="Abreu J."/>
            <person name="Acer S.C."/>
            <person name="Aftuck L."/>
            <person name="Alexander A."/>
            <person name="An P."/>
            <person name="Anderson E."/>
            <person name="Anderson S."/>
            <person name="Arachi H."/>
            <person name="Azer M."/>
            <person name="Bachantsang P."/>
            <person name="Barry A."/>
            <person name="Bayul T."/>
            <person name="Berlin A."/>
            <person name="Bessette D."/>
            <person name="Bloom T."/>
            <person name="Blye J."/>
            <person name="Boguslavskiy L."/>
            <person name="Bonnet C."/>
            <person name="Boukhgalter B."/>
            <person name="Bourzgui I."/>
            <person name="Brown A."/>
            <person name="Cahill P."/>
            <person name="Channer S."/>
            <person name="Cheshatsang Y."/>
            <person name="Chuda L."/>
            <person name="Citroen M."/>
            <person name="Collymore A."/>
            <person name="Cooke P."/>
            <person name="Costello M."/>
            <person name="D'Aco K."/>
            <person name="Daza R."/>
            <person name="De Haan G."/>
            <person name="DeGray S."/>
            <person name="DeMaso C."/>
            <person name="Dhargay N."/>
            <person name="Dooley K."/>
            <person name="Dooley E."/>
            <person name="Doricent M."/>
            <person name="Dorje P."/>
            <person name="Dorjee K."/>
            <person name="Dupes A."/>
            <person name="Elong R."/>
            <person name="Falk J."/>
            <person name="Farina A."/>
            <person name="Faro S."/>
            <person name="Ferguson D."/>
            <person name="Fisher S."/>
            <person name="Foley C.D."/>
            <person name="Franke A."/>
            <person name="Friedrich D."/>
            <person name="Gadbois L."/>
            <person name="Gearin G."/>
            <person name="Gearin C.R."/>
            <person name="Giannoukos G."/>
            <person name="Goode T."/>
            <person name="Graham J."/>
            <person name="Grandbois E."/>
            <person name="Grewal S."/>
            <person name="Gyaltsen K."/>
            <person name="Hafez N."/>
            <person name="Hagos B."/>
            <person name="Hall J."/>
            <person name="Henson C."/>
            <person name="Hollinger A."/>
            <person name="Honan T."/>
            <person name="Huard M.D."/>
            <person name="Hughes L."/>
            <person name="Hurhula B."/>
            <person name="Husby M.E."/>
            <person name="Kamat A."/>
            <person name="Kanga B."/>
            <person name="Kashin S."/>
            <person name="Khazanovich D."/>
            <person name="Kisner P."/>
            <person name="Lance K."/>
            <person name="Lara M."/>
            <person name="Lee W."/>
            <person name="Lennon N."/>
            <person name="Letendre F."/>
            <person name="LeVine R."/>
            <person name="Lipovsky A."/>
            <person name="Liu X."/>
            <person name="Liu J."/>
            <person name="Liu S."/>
            <person name="Lokyitsang T."/>
            <person name="Lokyitsang Y."/>
            <person name="Lubonja R."/>
            <person name="Lui A."/>
            <person name="MacDonald P."/>
            <person name="Magnisalis V."/>
            <person name="Maru K."/>
            <person name="Matthews C."/>
            <person name="McCusker W."/>
            <person name="McDonough S."/>
            <person name="Mehta T."/>
            <person name="Meldrim J."/>
            <person name="Meneus L."/>
            <person name="Mihai O."/>
            <person name="Mihalev A."/>
            <person name="Mihova T."/>
            <person name="Mittelman R."/>
            <person name="Mlenga V."/>
            <person name="Montmayeur A."/>
            <person name="Mulrain L."/>
            <person name="Navidi A."/>
            <person name="Naylor J."/>
            <person name="Negash T."/>
            <person name="Nguyen T."/>
            <person name="Nguyen N."/>
            <person name="Nicol R."/>
            <person name="Norbu C."/>
            <person name="Norbu N."/>
            <person name="Novod N."/>
            <person name="O'Neill B."/>
            <person name="Osman S."/>
            <person name="Markiewicz E."/>
            <person name="Oyono O.L."/>
            <person name="Patti C."/>
            <person name="Phunkhang P."/>
            <person name="Pierre F."/>
            <person name="Priest M."/>
            <person name="Raghuraman S."/>
            <person name="Rege F."/>
            <person name="Reyes R."/>
            <person name="Rise C."/>
            <person name="Rogov P."/>
            <person name="Ross K."/>
            <person name="Ryan E."/>
            <person name="Settipalli S."/>
            <person name="Shea T."/>
            <person name="Sherpa N."/>
            <person name="Shi L."/>
            <person name="Shih D."/>
            <person name="Sparrow T."/>
            <person name="Spaulding J."/>
            <person name="Stalker J."/>
            <person name="Stange-Thomann N."/>
            <person name="Stavropoulos S."/>
            <person name="Stone C."/>
            <person name="Strader C."/>
            <person name="Tesfaye S."/>
            <person name="Thomson T."/>
            <person name="Thoulutsang Y."/>
            <person name="Thoulutsang D."/>
            <person name="Topham K."/>
            <person name="Topping I."/>
            <person name="Tsamla T."/>
            <person name="Vassiliev H."/>
            <person name="Vo A."/>
            <person name="Wangchuk T."/>
            <person name="Wangdi T."/>
            <person name="Weiand M."/>
            <person name="Wilkinson J."/>
            <person name="Wilson A."/>
            <person name="Yadav S."/>
            <person name="Young G."/>
            <person name="Yu Q."/>
            <person name="Zembek L."/>
            <person name="Zhong D."/>
            <person name="Zimmer A."/>
            <person name="Zwirko Z."/>
            <person name="Jaffe D.B."/>
            <person name="Alvarez P."/>
            <person name="Brockman W."/>
            <person name="Butler J."/>
            <person name="Chin C."/>
            <person name="Gnerre S."/>
            <person name="Grabherr M."/>
            <person name="Kleber M."/>
            <person name="Mauceli E."/>
            <person name="MacCallum I."/>
        </authorList>
    </citation>
    <scope>NUCLEOTIDE SEQUENCE [LARGE SCALE GENOMIC DNA]</scope>
    <source>
        <strain evidence="2">Tai18E2 / Tucson 14021-0261.01</strain>
    </source>
</reference>
<keyword evidence="2" id="KW-1185">Reference proteome</keyword>
<gene>
    <name evidence="1" type="primary">Dyak\GE16557</name>
    <name evidence="1" type="synonym">dyak_GLEANR_17967</name>
    <name evidence="1" type="synonym">GE16557</name>
    <name evidence="1" type="ORF">Dyak_GE16557</name>
</gene>
<dbReference type="eggNOG" id="ENOG502QSFQ">
    <property type="taxonomic scope" value="Eukaryota"/>
</dbReference>
<dbReference type="OrthoDB" id="5798273at2759"/>
<organism evidence="1 2">
    <name type="scientific">Drosophila yakuba</name>
    <name type="common">Fruit fly</name>
    <dbReference type="NCBI Taxonomy" id="7245"/>
    <lineage>
        <taxon>Eukaryota</taxon>
        <taxon>Metazoa</taxon>
        <taxon>Ecdysozoa</taxon>
        <taxon>Arthropoda</taxon>
        <taxon>Hexapoda</taxon>
        <taxon>Insecta</taxon>
        <taxon>Pterygota</taxon>
        <taxon>Neoptera</taxon>
        <taxon>Endopterygota</taxon>
        <taxon>Diptera</taxon>
        <taxon>Brachycera</taxon>
        <taxon>Muscomorpha</taxon>
        <taxon>Ephydroidea</taxon>
        <taxon>Drosophilidae</taxon>
        <taxon>Drosophila</taxon>
        <taxon>Sophophora</taxon>
    </lineage>
</organism>
<evidence type="ECO:0000313" key="1">
    <source>
        <dbReference type="EMBL" id="EDX00840.1"/>
    </source>
</evidence>
<protein>
    <submittedName>
        <fullName evidence="1">Uncharacterized protein</fullName>
    </submittedName>
</protein>
<sequence>MILLAVLGLILGILVALAGVALKLLGLKPPLIFDKYPLKGIFYRVKFRIALLVLRRLRYRIYRRNEELLGSAEHLAKVDRAQQLGNDPKSYDVVSFMAANKEGHKLMVTLERRRRGVLKAALYLWLPESGLLSSPNLPDMVYFTTADGAESSEFRGGGFHVYQEASMRVWRIKYCGAQKTQGPEVRDMAVDLDLRFESSSAEHFDFNRDLSSALIADSIAREAWDEKFYSLLRSVNHIVEQRTHYEQNGELAGRVTLAGRGEVPLKMVGFRDHSFGTERCLSSINRYVYFALFLDDGSSMVVGSLSQPSFFLSSLKVGYVCSPSGRYQPLTGSNFELYSYGEKGTPPQHQNFIVRTEEREYLVQIQVEASALRYVGGDWESKVFNQFVACTVNGVSGQGHAEFLYRHKGGRPEDVAAGDPSWYQDIKRFERSLSLLEEEAGADGDFIF</sequence>
<dbReference type="PhylomeDB" id="B4PX54"/>
<dbReference type="OMA" id="HSFGTER"/>
<dbReference type="HOGENOM" id="CLU_041209_0_0_1"/>
<dbReference type="AlphaFoldDB" id="B4PX54"/>
<proteinExistence type="predicted"/>
<reference evidence="1 2" key="2">
    <citation type="journal article" date="2007" name="PLoS Biol.">
        <title>Principles of genome evolution in the Drosophila melanogaster species group.</title>
        <authorList>
            <person name="Ranz J.M."/>
            <person name="Maurin D."/>
            <person name="Chan Y.S."/>
            <person name="von Grotthuss M."/>
            <person name="Hillier L.W."/>
            <person name="Roote J."/>
            <person name="Ashburner M."/>
            <person name="Bergman C.M."/>
        </authorList>
    </citation>
    <scope>NUCLEOTIDE SEQUENCE [LARGE SCALE GENOMIC DNA]</scope>
    <source>
        <strain evidence="2">Tai18E2 / Tucson 14021-0261.01</strain>
    </source>
</reference>
<dbReference type="EMBL" id="CM000162">
    <property type="protein sequence ID" value="EDX00840.1"/>
    <property type="molecule type" value="Genomic_DNA"/>
</dbReference>
<dbReference type="PANTHER" id="PTHR34717:SF1">
    <property type="entry name" value="EG:BACR7A4.20 PROTEIN"/>
    <property type="match status" value="1"/>
</dbReference>
<accession>B4PX54</accession>
<evidence type="ECO:0000313" key="2">
    <source>
        <dbReference type="Proteomes" id="UP000002282"/>
    </source>
</evidence>
<name>B4PX54_DROYA</name>